<gene>
    <name evidence="1" type="ORF">Tco_0820721</name>
</gene>
<sequence>MRAIEEMINQRVNAALEAHQVNQNLALGNNNGNGIGNGNGDDNGNGKEMVIVETTEMVTKLVMAVGGSEKMENCVTTSATGRSRNIKVKYATCTVASTVHGTWWNSHKRPSELMLHKRFVHGES</sequence>
<reference evidence="1" key="1">
    <citation type="journal article" date="2022" name="Int. J. Mol. Sci.">
        <title>Draft Genome of Tanacetum Coccineum: Genomic Comparison of Closely Related Tanacetum-Family Plants.</title>
        <authorList>
            <person name="Yamashiro T."/>
            <person name="Shiraishi A."/>
            <person name="Nakayama K."/>
            <person name="Satake H."/>
        </authorList>
    </citation>
    <scope>NUCLEOTIDE SEQUENCE</scope>
</reference>
<comment type="caution">
    <text evidence="1">The sequence shown here is derived from an EMBL/GenBank/DDBJ whole genome shotgun (WGS) entry which is preliminary data.</text>
</comment>
<evidence type="ECO:0000313" key="2">
    <source>
        <dbReference type="Proteomes" id="UP001151760"/>
    </source>
</evidence>
<keyword evidence="2" id="KW-1185">Reference proteome</keyword>
<dbReference type="Proteomes" id="UP001151760">
    <property type="component" value="Unassembled WGS sequence"/>
</dbReference>
<reference evidence="1" key="2">
    <citation type="submission" date="2022-01" db="EMBL/GenBank/DDBJ databases">
        <authorList>
            <person name="Yamashiro T."/>
            <person name="Shiraishi A."/>
            <person name="Satake H."/>
            <person name="Nakayama K."/>
        </authorList>
    </citation>
    <scope>NUCLEOTIDE SEQUENCE</scope>
</reference>
<accession>A0ABQ5ACV6</accession>
<protein>
    <submittedName>
        <fullName evidence="1">Uncharacterized protein</fullName>
    </submittedName>
</protein>
<dbReference type="EMBL" id="BQNB010012124">
    <property type="protein sequence ID" value="GJS99551.1"/>
    <property type="molecule type" value="Genomic_DNA"/>
</dbReference>
<proteinExistence type="predicted"/>
<organism evidence="1 2">
    <name type="scientific">Tanacetum coccineum</name>
    <dbReference type="NCBI Taxonomy" id="301880"/>
    <lineage>
        <taxon>Eukaryota</taxon>
        <taxon>Viridiplantae</taxon>
        <taxon>Streptophyta</taxon>
        <taxon>Embryophyta</taxon>
        <taxon>Tracheophyta</taxon>
        <taxon>Spermatophyta</taxon>
        <taxon>Magnoliopsida</taxon>
        <taxon>eudicotyledons</taxon>
        <taxon>Gunneridae</taxon>
        <taxon>Pentapetalae</taxon>
        <taxon>asterids</taxon>
        <taxon>campanulids</taxon>
        <taxon>Asterales</taxon>
        <taxon>Asteraceae</taxon>
        <taxon>Asteroideae</taxon>
        <taxon>Anthemideae</taxon>
        <taxon>Anthemidinae</taxon>
        <taxon>Tanacetum</taxon>
    </lineage>
</organism>
<name>A0ABQ5ACV6_9ASTR</name>
<evidence type="ECO:0000313" key="1">
    <source>
        <dbReference type="EMBL" id="GJS99551.1"/>
    </source>
</evidence>